<dbReference type="RefSeq" id="WP_135069598.1">
    <property type="nucleotide sequence ID" value="NZ_CP038266.1"/>
</dbReference>
<name>A0ABX5SVF1_9MICO</name>
<dbReference type="Gene3D" id="3.20.20.140">
    <property type="entry name" value="Metal-dependent hydrolases"/>
    <property type="match status" value="1"/>
</dbReference>
<accession>A0ABX5SVF1</accession>
<dbReference type="SUPFAM" id="SSF51556">
    <property type="entry name" value="Metallo-dependent hydrolases"/>
    <property type="match status" value="1"/>
</dbReference>
<comment type="similarity">
    <text evidence="1">Belongs to the metallo-dependent hydrolases superfamily.</text>
</comment>
<gene>
    <name evidence="3" type="ORF">E4K62_16670</name>
</gene>
<protein>
    <recommendedName>
        <fullName evidence="2">Amidohydrolase-related domain-containing protein</fullName>
    </recommendedName>
</protein>
<proteinExistence type="inferred from homology"/>
<dbReference type="Pfam" id="PF04909">
    <property type="entry name" value="Amidohydro_2"/>
    <property type="match status" value="1"/>
</dbReference>
<dbReference type="PANTHER" id="PTHR43569">
    <property type="entry name" value="AMIDOHYDROLASE"/>
    <property type="match status" value="1"/>
</dbReference>
<dbReference type="PANTHER" id="PTHR43569:SF2">
    <property type="entry name" value="AMIDOHYDROLASE-RELATED DOMAIN-CONTAINING PROTEIN"/>
    <property type="match status" value="1"/>
</dbReference>
<dbReference type="Proteomes" id="UP000295748">
    <property type="component" value="Chromosome"/>
</dbReference>
<dbReference type="EMBL" id="CP038266">
    <property type="protein sequence ID" value="QBR90168.1"/>
    <property type="molecule type" value="Genomic_DNA"/>
</dbReference>
<sequence length="272" mass="29520">MRPRHDAHIHLFETGYRGSARVGAELAEYERLRDLHGLDRALVVGYEGETRFSGNNSYILRLARDRAWVVPLVYLHPRATTMDVEDAWRRGAAGFSLYLSGQDISALRPAVLQALDERRALLSVNATPSALRSLASVLACVPNATVLLSHLGLPAHPEWGGLEDWAKAIEALAHHPGVLMKLSGLYAIDPHPPHIGAASALEIALSLFGASRLVWGSDYSPGLEVVGTTELFDVPGWLATALTSDGLELVTTANLHLLLTQRSSEPRGHVAR</sequence>
<feature type="domain" description="Amidohydrolase-related" evidence="2">
    <location>
        <begin position="6"/>
        <end position="219"/>
    </location>
</feature>
<evidence type="ECO:0000313" key="3">
    <source>
        <dbReference type="EMBL" id="QBR90168.1"/>
    </source>
</evidence>
<evidence type="ECO:0000256" key="1">
    <source>
        <dbReference type="ARBA" id="ARBA00038310"/>
    </source>
</evidence>
<dbReference type="InterPro" id="IPR006680">
    <property type="entry name" value="Amidohydro-rel"/>
</dbReference>
<evidence type="ECO:0000313" key="4">
    <source>
        <dbReference type="Proteomes" id="UP000295748"/>
    </source>
</evidence>
<keyword evidence="4" id="KW-1185">Reference proteome</keyword>
<evidence type="ECO:0000259" key="2">
    <source>
        <dbReference type="Pfam" id="PF04909"/>
    </source>
</evidence>
<dbReference type="InterPro" id="IPR032466">
    <property type="entry name" value="Metal_Hydrolase"/>
</dbReference>
<reference evidence="3 4" key="1">
    <citation type="submission" date="2019-03" db="EMBL/GenBank/DDBJ databases">
        <authorList>
            <person name="Dong K."/>
        </authorList>
    </citation>
    <scope>NUCLEOTIDE SEQUENCE [LARGE SCALE GENOMIC DNA]</scope>
    <source>
        <strain evidence="4">dk512</strain>
    </source>
</reference>
<dbReference type="InterPro" id="IPR052350">
    <property type="entry name" value="Metallo-dep_Lactonases"/>
</dbReference>
<organism evidence="3 4">
    <name type="scientific">Microbacterium wangchenii</name>
    <dbReference type="NCBI Taxonomy" id="2541726"/>
    <lineage>
        <taxon>Bacteria</taxon>
        <taxon>Bacillati</taxon>
        <taxon>Actinomycetota</taxon>
        <taxon>Actinomycetes</taxon>
        <taxon>Micrococcales</taxon>
        <taxon>Microbacteriaceae</taxon>
        <taxon>Microbacterium</taxon>
    </lineage>
</organism>